<evidence type="ECO:0000313" key="3">
    <source>
        <dbReference type="Proteomes" id="UP001054889"/>
    </source>
</evidence>
<name>A0AAV5DY32_ELECO</name>
<evidence type="ECO:0000313" key="2">
    <source>
        <dbReference type="EMBL" id="GJN15211.1"/>
    </source>
</evidence>
<feature type="compositionally biased region" description="Basic and acidic residues" evidence="1">
    <location>
        <begin position="250"/>
        <end position="259"/>
    </location>
</feature>
<evidence type="ECO:0000256" key="1">
    <source>
        <dbReference type="SAM" id="MobiDB-lite"/>
    </source>
</evidence>
<accession>A0AAV5DY32</accession>
<reference evidence="2" key="1">
    <citation type="journal article" date="2018" name="DNA Res.">
        <title>Multiple hybrid de novo genome assembly of finger millet, an orphan allotetraploid crop.</title>
        <authorList>
            <person name="Hatakeyama M."/>
            <person name="Aluri S."/>
            <person name="Balachadran M.T."/>
            <person name="Sivarajan S.R."/>
            <person name="Patrignani A."/>
            <person name="Gruter S."/>
            <person name="Poveda L."/>
            <person name="Shimizu-Inatsugi R."/>
            <person name="Baeten J."/>
            <person name="Francoijs K.J."/>
            <person name="Nataraja K.N."/>
            <person name="Reddy Y.A.N."/>
            <person name="Phadnis S."/>
            <person name="Ravikumar R.L."/>
            <person name="Schlapbach R."/>
            <person name="Sreeman S.M."/>
            <person name="Shimizu K.K."/>
        </authorList>
    </citation>
    <scope>NUCLEOTIDE SEQUENCE</scope>
</reference>
<sequence>MHAHADMRLGCRQASSATLDNVQQKTCMHRERKKMMMVLYLERVSDVDEEASRVGWHGGPPSVPELDLEARGAVGPEHGDDLRVRVLPEPGHAAVPRRQYRAGRVVVHPKHLVAAFPANHHPPQHVAVHQSQPLRHQLQHAPAHLTHRRRVLLQCHPECGRQGGGVGAHGEEEVLEPPDVAVPPDALAAVPEGARGARHVELVLPRKREERHGAGLQILGEARGHAVVGRPEEPDAAASVHHGGRRARRRQVDGRDGGGLHRIGLGA</sequence>
<dbReference type="AlphaFoldDB" id="A0AAV5DY32"/>
<dbReference type="Proteomes" id="UP001054889">
    <property type="component" value="Unassembled WGS sequence"/>
</dbReference>
<comment type="caution">
    <text evidence="2">The sequence shown here is derived from an EMBL/GenBank/DDBJ whole genome shotgun (WGS) entry which is preliminary data.</text>
</comment>
<protein>
    <submittedName>
        <fullName evidence="2">Uncharacterized protein</fullName>
    </submittedName>
</protein>
<proteinExistence type="predicted"/>
<keyword evidence="3" id="KW-1185">Reference proteome</keyword>
<organism evidence="2 3">
    <name type="scientific">Eleusine coracana subsp. coracana</name>
    <dbReference type="NCBI Taxonomy" id="191504"/>
    <lineage>
        <taxon>Eukaryota</taxon>
        <taxon>Viridiplantae</taxon>
        <taxon>Streptophyta</taxon>
        <taxon>Embryophyta</taxon>
        <taxon>Tracheophyta</taxon>
        <taxon>Spermatophyta</taxon>
        <taxon>Magnoliopsida</taxon>
        <taxon>Liliopsida</taxon>
        <taxon>Poales</taxon>
        <taxon>Poaceae</taxon>
        <taxon>PACMAD clade</taxon>
        <taxon>Chloridoideae</taxon>
        <taxon>Cynodonteae</taxon>
        <taxon>Eleusininae</taxon>
        <taxon>Eleusine</taxon>
    </lineage>
</organism>
<reference evidence="2" key="2">
    <citation type="submission" date="2021-12" db="EMBL/GenBank/DDBJ databases">
        <title>Resequencing data analysis of finger millet.</title>
        <authorList>
            <person name="Hatakeyama M."/>
            <person name="Aluri S."/>
            <person name="Balachadran M.T."/>
            <person name="Sivarajan S.R."/>
            <person name="Poveda L."/>
            <person name="Shimizu-Inatsugi R."/>
            <person name="Schlapbach R."/>
            <person name="Sreeman S.M."/>
            <person name="Shimizu K.K."/>
        </authorList>
    </citation>
    <scope>NUCLEOTIDE SEQUENCE</scope>
</reference>
<feature type="region of interest" description="Disordered" evidence="1">
    <location>
        <begin position="235"/>
        <end position="267"/>
    </location>
</feature>
<gene>
    <name evidence="2" type="primary">gb02104</name>
    <name evidence="2" type="ORF">PR202_gb02104</name>
</gene>
<dbReference type="EMBL" id="BQKI01000071">
    <property type="protein sequence ID" value="GJN15211.1"/>
    <property type="molecule type" value="Genomic_DNA"/>
</dbReference>